<proteinExistence type="predicted"/>
<sequence length="119" mass="13319">MWGQPSLTPNKNARCIQIDIVYIASIWLRLFICYSRTHYSDIFTQATAKALGTISKQQKPLRDQAQARPDYSSQIPTMRKMGIVDEGLARRDLGVISTDLQVSIDLIFSGLLGEDDSAN</sequence>
<gene>
    <name evidence="1" type="ORF">LSAA_10899</name>
</gene>
<dbReference type="EMBL" id="HG994584">
    <property type="protein sequence ID" value="CAF2948638.1"/>
    <property type="molecule type" value="Genomic_DNA"/>
</dbReference>
<dbReference type="OrthoDB" id="10016665at2759"/>
<keyword evidence="2" id="KW-1185">Reference proteome</keyword>
<dbReference type="Proteomes" id="UP000675881">
    <property type="component" value="Chromosome 5"/>
</dbReference>
<organism evidence="1 2">
    <name type="scientific">Lepeophtheirus salmonis</name>
    <name type="common">Salmon louse</name>
    <name type="synonym">Caligus salmonis</name>
    <dbReference type="NCBI Taxonomy" id="72036"/>
    <lineage>
        <taxon>Eukaryota</taxon>
        <taxon>Metazoa</taxon>
        <taxon>Ecdysozoa</taxon>
        <taxon>Arthropoda</taxon>
        <taxon>Crustacea</taxon>
        <taxon>Multicrustacea</taxon>
        <taxon>Hexanauplia</taxon>
        <taxon>Copepoda</taxon>
        <taxon>Siphonostomatoida</taxon>
        <taxon>Caligidae</taxon>
        <taxon>Lepeophtheirus</taxon>
    </lineage>
</organism>
<reference evidence="1" key="1">
    <citation type="submission" date="2021-02" db="EMBL/GenBank/DDBJ databases">
        <authorList>
            <person name="Bekaert M."/>
        </authorList>
    </citation>
    <scope>NUCLEOTIDE SEQUENCE</scope>
    <source>
        <strain evidence="1">IoA-00</strain>
    </source>
</reference>
<name>A0A7R8CW39_LEPSM</name>
<evidence type="ECO:0000313" key="1">
    <source>
        <dbReference type="EMBL" id="CAF2948638.1"/>
    </source>
</evidence>
<dbReference type="Gene3D" id="1.10.8.10">
    <property type="entry name" value="DNA helicase RuvA subunit, C-terminal domain"/>
    <property type="match status" value="1"/>
</dbReference>
<protein>
    <submittedName>
        <fullName evidence="1">(salmon louse) hypothetical protein</fullName>
    </submittedName>
</protein>
<dbReference type="AlphaFoldDB" id="A0A7R8CW39"/>
<accession>A0A7R8CW39</accession>
<evidence type="ECO:0000313" key="2">
    <source>
        <dbReference type="Proteomes" id="UP000675881"/>
    </source>
</evidence>